<proteinExistence type="predicted"/>
<dbReference type="Proteomes" id="UP000784294">
    <property type="component" value="Unassembled WGS sequence"/>
</dbReference>
<keyword evidence="3" id="KW-1185">Reference proteome</keyword>
<dbReference type="InterPro" id="IPR015943">
    <property type="entry name" value="WD40/YVTN_repeat-like_dom_sf"/>
</dbReference>
<dbReference type="AlphaFoldDB" id="A0A448WJX0"/>
<evidence type="ECO:0000313" key="3">
    <source>
        <dbReference type="Proteomes" id="UP000784294"/>
    </source>
</evidence>
<gene>
    <name evidence="2" type="ORF">PXEA_LOCUS6949</name>
</gene>
<dbReference type="OrthoDB" id="187712at2759"/>
<name>A0A448WJX0_9PLAT</name>
<dbReference type="Pfam" id="PF00400">
    <property type="entry name" value="WD40"/>
    <property type="match status" value="1"/>
</dbReference>
<evidence type="ECO:0000313" key="2">
    <source>
        <dbReference type="EMBL" id="VEL13509.1"/>
    </source>
</evidence>
<dbReference type="PANTHER" id="PTHR19863:SF5">
    <property type="entry name" value="WD REPEAT-CONTAINING PROTEIN 47"/>
    <property type="match status" value="1"/>
</dbReference>
<comment type="caution">
    <text evidence="2">The sequence shown here is derived from an EMBL/GenBank/DDBJ whole genome shotgun (WGS) entry which is preliminary data.</text>
</comment>
<dbReference type="SUPFAM" id="SSF50978">
    <property type="entry name" value="WD40 repeat-like"/>
    <property type="match status" value="1"/>
</dbReference>
<dbReference type="PROSITE" id="PS50082">
    <property type="entry name" value="WD_REPEATS_2"/>
    <property type="match status" value="1"/>
</dbReference>
<dbReference type="InterPro" id="IPR040067">
    <property type="entry name" value="WDR47"/>
</dbReference>
<reference evidence="2" key="1">
    <citation type="submission" date="2018-11" db="EMBL/GenBank/DDBJ databases">
        <authorList>
            <consortium name="Pathogen Informatics"/>
        </authorList>
    </citation>
    <scope>NUCLEOTIDE SEQUENCE</scope>
</reference>
<dbReference type="PROSITE" id="PS50294">
    <property type="entry name" value="WD_REPEATS_REGION"/>
    <property type="match status" value="1"/>
</dbReference>
<feature type="repeat" description="WD" evidence="1">
    <location>
        <begin position="70"/>
        <end position="111"/>
    </location>
</feature>
<protein>
    <submittedName>
        <fullName evidence="2">Uncharacterized protein</fullName>
    </submittedName>
</protein>
<dbReference type="PANTHER" id="PTHR19863">
    <property type="entry name" value="NEMITIN (NEURONAL ENRICHED MAP INTERACTING PROTEIN) HOMOLOG"/>
    <property type="match status" value="1"/>
</dbReference>
<dbReference type="SMART" id="SM00320">
    <property type="entry name" value="WD40"/>
    <property type="match status" value="1"/>
</dbReference>
<dbReference type="InterPro" id="IPR001680">
    <property type="entry name" value="WD40_rpt"/>
</dbReference>
<keyword evidence="1" id="KW-0853">WD repeat</keyword>
<dbReference type="EMBL" id="CAAALY010018010">
    <property type="protein sequence ID" value="VEL13509.1"/>
    <property type="molecule type" value="Genomic_DNA"/>
</dbReference>
<evidence type="ECO:0000256" key="1">
    <source>
        <dbReference type="PROSITE-ProRule" id="PRU00221"/>
    </source>
</evidence>
<dbReference type="Gene3D" id="2.130.10.10">
    <property type="entry name" value="YVTN repeat-like/Quinoprotein amine dehydrogenase"/>
    <property type="match status" value="1"/>
</dbReference>
<accession>A0A448WJX0</accession>
<sequence length="127" mass="12871">MDLSAYPSSGSLATSASASSHLLTAGAGDSRVYLVDVERACSLRHDPAISGSGVNAGSLSCHPASVIRSMTGHSAAIYSLSVWAPGSLFVSGSADATARLWDVRAPAPVLIVPSYSGSQGTPNIRIL</sequence>
<organism evidence="2 3">
    <name type="scientific">Protopolystoma xenopodis</name>
    <dbReference type="NCBI Taxonomy" id="117903"/>
    <lineage>
        <taxon>Eukaryota</taxon>
        <taxon>Metazoa</taxon>
        <taxon>Spiralia</taxon>
        <taxon>Lophotrochozoa</taxon>
        <taxon>Platyhelminthes</taxon>
        <taxon>Monogenea</taxon>
        <taxon>Polyopisthocotylea</taxon>
        <taxon>Polystomatidea</taxon>
        <taxon>Polystomatidae</taxon>
        <taxon>Protopolystoma</taxon>
    </lineage>
</organism>
<dbReference type="InterPro" id="IPR036322">
    <property type="entry name" value="WD40_repeat_dom_sf"/>
</dbReference>